<gene>
    <name evidence="1" type="ORF">FWILDA_LOCUS1945</name>
</gene>
<dbReference type="Proteomes" id="UP001153678">
    <property type="component" value="Unassembled WGS sequence"/>
</dbReference>
<dbReference type="AlphaFoldDB" id="A0A9W4SDE9"/>
<dbReference type="OrthoDB" id="76567at2759"/>
<evidence type="ECO:0000313" key="2">
    <source>
        <dbReference type="Proteomes" id="UP001153678"/>
    </source>
</evidence>
<organism evidence="1 2">
    <name type="scientific">Funneliformis geosporum</name>
    <dbReference type="NCBI Taxonomy" id="1117311"/>
    <lineage>
        <taxon>Eukaryota</taxon>
        <taxon>Fungi</taxon>
        <taxon>Fungi incertae sedis</taxon>
        <taxon>Mucoromycota</taxon>
        <taxon>Glomeromycotina</taxon>
        <taxon>Glomeromycetes</taxon>
        <taxon>Glomerales</taxon>
        <taxon>Glomeraceae</taxon>
        <taxon>Funneliformis</taxon>
    </lineage>
</organism>
<dbReference type="EMBL" id="CAMKVN010000203">
    <property type="protein sequence ID" value="CAI2165185.1"/>
    <property type="molecule type" value="Genomic_DNA"/>
</dbReference>
<protein>
    <submittedName>
        <fullName evidence="1">18218_t:CDS:1</fullName>
    </submittedName>
</protein>
<accession>A0A9W4SDE9</accession>
<evidence type="ECO:0000313" key="1">
    <source>
        <dbReference type="EMBL" id="CAI2165185.1"/>
    </source>
</evidence>
<sequence length="202" mass="23064">MDYFKFFDEYKKRVPDAFQYLVYESCSATPGRRISGSGKQSDASFVPKLLPKPAQNPCDAEGNPWPNIIVEVANSQSLASIIQKTTQFWLAPNRVEDVIVLKLWKWNSTRDQNGTSLRRLTCYKFCRRRSPQNARGHYLPVQAIEFGTIDATNQPYNGCTAVGMCVLNISPRCIYRGCPRQPFANNVIIDLFHIQQEIFDSM</sequence>
<keyword evidence="2" id="KW-1185">Reference proteome</keyword>
<name>A0A9W4SDE9_9GLOM</name>
<comment type="caution">
    <text evidence="1">The sequence shown here is derived from an EMBL/GenBank/DDBJ whole genome shotgun (WGS) entry which is preliminary data.</text>
</comment>
<reference evidence="1" key="1">
    <citation type="submission" date="2022-08" db="EMBL/GenBank/DDBJ databases">
        <authorList>
            <person name="Kallberg Y."/>
            <person name="Tangrot J."/>
            <person name="Rosling A."/>
        </authorList>
    </citation>
    <scope>NUCLEOTIDE SEQUENCE</scope>
    <source>
        <strain evidence="1">Wild A</strain>
    </source>
</reference>
<proteinExistence type="predicted"/>